<reference evidence="2" key="1">
    <citation type="journal article" date="2022" name="Int. J. Mol. Sci.">
        <title>Draft Genome of Tanacetum Coccineum: Genomic Comparison of Closely Related Tanacetum-Family Plants.</title>
        <authorList>
            <person name="Yamashiro T."/>
            <person name="Shiraishi A."/>
            <person name="Nakayama K."/>
            <person name="Satake H."/>
        </authorList>
    </citation>
    <scope>NUCLEOTIDE SEQUENCE</scope>
</reference>
<feature type="compositionally biased region" description="Low complexity" evidence="1">
    <location>
        <begin position="382"/>
        <end position="392"/>
    </location>
</feature>
<comment type="caution">
    <text evidence="2">The sequence shown here is derived from an EMBL/GenBank/DDBJ whole genome shotgun (WGS) entry which is preliminary data.</text>
</comment>
<organism evidence="2 3">
    <name type="scientific">Tanacetum coccineum</name>
    <dbReference type="NCBI Taxonomy" id="301880"/>
    <lineage>
        <taxon>Eukaryota</taxon>
        <taxon>Viridiplantae</taxon>
        <taxon>Streptophyta</taxon>
        <taxon>Embryophyta</taxon>
        <taxon>Tracheophyta</taxon>
        <taxon>Spermatophyta</taxon>
        <taxon>Magnoliopsida</taxon>
        <taxon>eudicotyledons</taxon>
        <taxon>Gunneridae</taxon>
        <taxon>Pentapetalae</taxon>
        <taxon>asterids</taxon>
        <taxon>campanulids</taxon>
        <taxon>Asterales</taxon>
        <taxon>Asteraceae</taxon>
        <taxon>Asteroideae</taxon>
        <taxon>Anthemideae</taxon>
        <taxon>Anthemidinae</taxon>
        <taxon>Tanacetum</taxon>
    </lineage>
</organism>
<feature type="region of interest" description="Disordered" evidence="1">
    <location>
        <begin position="369"/>
        <end position="408"/>
    </location>
</feature>
<dbReference type="EMBL" id="BQNB010014194">
    <property type="protein sequence ID" value="GJT25190.1"/>
    <property type="molecule type" value="Genomic_DNA"/>
</dbReference>
<reference evidence="2" key="2">
    <citation type="submission" date="2022-01" db="EMBL/GenBank/DDBJ databases">
        <authorList>
            <person name="Yamashiro T."/>
            <person name="Shiraishi A."/>
            <person name="Satake H."/>
            <person name="Nakayama K."/>
        </authorList>
    </citation>
    <scope>NUCLEOTIDE SEQUENCE</scope>
</reference>
<dbReference type="Pfam" id="PF14223">
    <property type="entry name" value="Retrotran_gag_2"/>
    <property type="match status" value="1"/>
</dbReference>
<evidence type="ECO:0000313" key="3">
    <source>
        <dbReference type="Proteomes" id="UP001151760"/>
    </source>
</evidence>
<evidence type="ECO:0000256" key="1">
    <source>
        <dbReference type="SAM" id="MobiDB-lite"/>
    </source>
</evidence>
<feature type="compositionally biased region" description="Polar residues" evidence="1">
    <location>
        <begin position="393"/>
        <end position="408"/>
    </location>
</feature>
<proteinExistence type="predicted"/>
<gene>
    <name evidence="2" type="ORF">Tco_0895127</name>
</gene>
<dbReference type="Proteomes" id="UP001151760">
    <property type="component" value="Unassembled WGS sequence"/>
</dbReference>
<sequence>MTPAQALNLIQVMADHSHNWYDGATTRESINDSLDNVDTKKRKENIHAIQVWERVKAETKMGHLKKQKDNPYKTRETVGIPEKIHKKKAQEDEGNMDDGWYITIKDVERLRQIRIPTIQTLPNLELVVQPYMPRGPVCDEVKVVREEELEYDIPLQNGVMQPLTPQTVYITLPDDDYVAPPTSPILERILLEGNVRIKSLLDDLRVTAAQVCVTAAKLNYYCSKIKAAERDSTVRERIKIEERIKILKEFDLLKWDPTRGILQLGQQVVSELVALRNFARRYGSRFCTHGGCIQSSHAQTGLQKLVSQLELLGEIISQEDVNQKLLRSLSPEWNTHVVVWRNKTDLDTMSMDDLYNNLKVYEPEVKGMSSSSSSTQNMAFVSSSNNNNSSTNGAVSTTQAVNTANGVC</sequence>
<evidence type="ECO:0000313" key="2">
    <source>
        <dbReference type="EMBL" id="GJT25190.1"/>
    </source>
</evidence>
<keyword evidence="3" id="KW-1185">Reference proteome</keyword>
<name>A0ABQ5CE28_9ASTR</name>
<accession>A0ABQ5CE28</accession>
<protein>
    <submittedName>
        <fullName evidence="2">Uncharacterized protein</fullName>
    </submittedName>
</protein>